<accession>A0A418ZQD5</accession>
<reference evidence="3 4" key="1">
    <citation type="submission" date="2018-09" db="EMBL/GenBank/DDBJ databases">
        <title>Paracoccus onubensis nov. sp. a moderate halophilic bacterium isolated from Gruta de las Maravillas (Aracena, Spain).</title>
        <authorList>
            <person name="Jurado V."/>
            <person name="Gutierrez-Patricio S."/>
            <person name="Gonzalez-Pimentel J.L."/>
            <person name="Laiz L."/>
            <person name="Saiz-Jimenez C."/>
        </authorList>
    </citation>
    <scope>NUCLEOTIDE SEQUENCE [LARGE SCALE GENOMIC DNA]</scope>
    <source>
        <strain evidence="3 4">DSM 19484</strain>
    </source>
</reference>
<evidence type="ECO:0000256" key="1">
    <source>
        <dbReference type="ARBA" id="ARBA00007832"/>
    </source>
</evidence>
<protein>
    <recommendedName>
        <fullName evidence="2">Aerobactin siderophore biosynthesis IucA/IucC N-terminal domain-containing protein</fullName>
    </recommendedName>
</protein>
<dbReference type="InterPro" id="IPR037455">
    <property type="entry name" value="LucA/IucC-like"/>
</dbReference>
<dbReference type="OrthoDB" id="495728at2"/>
<evidence type="ECO:0000313" key="3">
    <source>
        <dbReference type="EMBL" id="RJK97463.1"/>
    </source>
</evidence>
<organism evidence="3 4">
    <name type="scientific">Paracoccus aestuarii</name>
    <dbReference type="NCBI Taxonomy" id="453842"/>
    <lineage>
        <taxon>Bacteria</taxon>
        <taxon>Pseudomonadati</taxon>
        <taxon>Pseudomonadota</taxon>
        <taxon>Alphaproteobacteria</taxon>
        <taxon>Rhodobacterales</taxon>
        <taxon>Paracoccaceae</taxon>
        <taxon>Paracoccus</taxon>
    </lineage>
</organism>
<dbReference type="Pfam" id="PF04183">
    <property type="entry name" value="IucA_IucC"/>
    <property type="match status" value="1"/>
</dbReference>
<evidence type="ECO:0000259" key="2">
    <source>
        <dbReference type="Pfam" id="PF04183"/>
    </source>
</evidence>
<comment type="caution">
    <text evidence="3">The sequence shown here is derived from an EMBL/GenBank/DDBJ whole genome shotgun (WGS) entry which is preliminary data.</text>
</comment>
<dbReference type="InterPro" id="IPR007310">
    <property type="entry name" value="Aerobactin_biosyn_IucA/IucC_N"/>
</dbReference>
<dbReference type="Proteomes" id="UP000285530">
    <property type="component" value="Unassembled WGS sequence"/>
</dbReference>
<keyword evidence="4" id="KW-1185">Reference proteome</keyword>
<sequence length="322" mass="34653">MNSISPGRATPRDPDSWADLVSLRALIISEIRELRGGRPILPVAGGWIEVRGRAMATGLGDWDALIHHGPGGGRPIGAAEALALMLDRLSRQHGAQGRALARRVRASRQRIAAIAAARMDRPDGPPDHLTAEQAMIAGHWMHPCPKALSGMTLPEERAMTPDWRGALRLRLLSVVSDLIEATAPDLARDLPGMDIDPGPGRGLLPVHPLAWDRARHDPRIAALIAAGAVTDLGPMGPGWWATSSVRTLWRPDSPWQLKTSLPVTITNSQRVNRRHEMLAGAAMAGRAGALSGRFGPLRLVADSHWMTLRPVSSTHLTLPTIA</sequence>
<dbReference type="AlphaFoldDB" id="A0A418ZQD5"/>
<name>A0A418ZQD5_9RHOB</name>
<dbReference type="GO" id="GO:0019290">
    <property type="term" value="P:siderophore biosynthetic process"/>
    <property type="evidence" value="ECO:0007669"/>
    <property type="project" value="InterPro"/>
</dbReference>
<dbReference type="PANTHER" id="PTHR34384">
    <property type="entry name" value="L-2,3-DIAMINOPROPANOATE--CITRATE LIGASE"/>
    <property type="match status" value="1"/>
</dbReference>
<feature type="domain" description="Aerobactin siderophore biosynthesis IucA/IucC N-terminal" evidence="2">
    <location>
        <begin position="128"/>
        <end position="284"/>
    </location>
</feature>
<comment type="similarity">
    <text evidence="1">Belongs to the IucA/IucC family.</text>
</comment>
<evidence type="ECO:0000313" key="4">
    <source>
        <dbReference type="Proteomes" id="UP000285530"/>
    </source>
</evidence>
<dbReference type="PANTHER" id="PTHR34384:SF5">
    <property type="entry name" value="L-2,3-DIAMINOPROPANOATE--CITRATE LIGASE"/>
    <property type="match status" value="1"/>
</dbReference>
<proteinExistence type="inferred from homology"/>
<gene>
    <name evidence="3" type="ORF">D3P06_16365</name>
</gene>
<dbReference type="EMBL" id="QZEV01000126">
    <property type="protein sequence ID" value="RJK97463.1"/>
    <property type="molecule type" value="Genomic_DNA"/>
</dbReference>